<dbReference type="AlphaFoldDB" id="A0A7V8FQR2"/>
<dbReference type="EMBL" id="WNDQ01000010">
    <property type="protein sequence ID" value="KAF1022678.1"/>
    <property type="molecule type" value="Genomic_DNA"/>
</dbReference>
<dbReference type="SUPFAM" id="SSF53474">
    <property type="entry name" value="alpha/beta-Hydrolases"/>
    <property type="match status" value="1"/>
</dbReference>
<evidence type="ECO:0000313" key="2">
    <source>
        <dbReference type="Proteomes" id="UP000461670"/>
    </source>
</evidence>
<dbReference type="InterPro" id="IPR029058">
    <property type="entry name" value="AB_hydrolase_fold"/>
</dbReference>
<evidence type="ECO:0000313" key="1">
    <source>
        <dbReference type="EMBL" id="KAF1022678.1"/>
    </source>
</evidence>
<sequence length="190" mass="20906">MHARNVLLLPGWHNSGPDHWQSRWQARHGYTRVEQHDWARPLRGDWMAQLEEAVLAADEPAVLVAHSLGCALVAAWAAHSRQTQRVKAVLLVAPPDTSRDEVRGPLPSWASLVRQPLPFGPQRSVVVASSDDPYCEPALSRALASDWRASYELWGPLGHINAESGLGDWPDGHAVLARLMALDGGKTNDK</sequence>
<dbReference type="Proteomes" id="UP000461670">
    <property type="component" value="Unassembled WGS sequence"/>
</dbReference>
<comment type="caution">
    <text evidence="1">The sequence shown here is derived from an EMBL/GenBank/DDBJ whole genome shotgun (WGS) entry which is preliminary data.</text>
</comment>
<evidence type="ECO:0008006" key="3">
    <source>
        <dbReference type="Google" id="ProtNLM"/>
    </source>
</evidence>
<gene>
    <name evidence="1" type="ORF">GAK30_01051</name>
</gene>
<name>A0A7V8FQR2_9BURK</name>
<dbReference type="InterPro" id="IPR010662">
    <property type="entry name" value="RBBP9/YdeN"/>
</dbReference>
<accession>A0A7V8FQR2</accession>
<reference evidence="2" key="1">
    <citation type="journal article" date="2020" name="MBio">
        <title>Horizontal gene transfer to a defensive symbiont with a reduced genome amongst a multipartite beetle microbiome.</title>
        <authorList>
            <person name="Waterworth S.C."/>
            <person name="Florez L.V."/>
            <person name="Rees E.R."/>
            <person name="Hertweck C."/>
            <person name="Kaltenpoth M."/>
            <person name="Kwan J.C."/>
        </authorList>
    </citation>
    <scope>NUCLEOTIDE SEQUENCE [LARGE SCALE GENOMIC DNA]</scope>
</reference>
<dbReference type="GO" id="GO:0016787">
    <property type="term" value="F:hydrolase activity"/>
    <property type="evidence" value="ECO:0007669"/>
    <property type="project" value="InterPro"/>
</dbReference>
<dbReference type="Gene3D" id="3.40.50.1820">
    <property type="entry name" value="alpha/beta hydrolase"/>
    <property type="match status" value="1"/>
</dbReference>
<proteinExistence type="predicted"/>
<organism evidence="1 2">
    <name type="scientific">Paracidovorax wautersii</name>
    <dbReference type="NCBI Taxonomy" id="1177982"/>
    <lineage>
        <taxon>Bacteria</taxon>
        <taxon>Pseudomonadati</taxon>
        <taxon>Pseudomonadota</taxon>
        <taxon>Betaproteobacteria</taxon>
        <taxon>Burkholderiales</taxon>
        <taxon>Comamonadaceae</taxon>
        <taxon>Paracidovorax</taxon>
    </lineage>
</organism>
<dbReference type="Pfam" id="PF06821">
    <property type="entry name" value="Ser_hydrolase"/>
    <property type="match status" value="1"/>
</dbReference>
<protein>
    <recommendedName>
        <fullName evidence="3">Alpha/beta hydrolase family protein</fullName>
    </recommendedName>
</protein>